<evidence type="ECO:0000313" key="11">
    <source>
        <dbReference type="Proteomes" id="UP000228593"/>
    </source>
</evidence>
<feature type="transmembrane region" description="Helical" evidence="9">
    <location>
        <begin position="293"/>
        <end position="314"/>
    </location>
</feature>
<comment type="subcellular location">
    <subcellularLocation>
        <location evidence="1 9">Cell membrane</location>
        <topology evidence="1 9">Multi-pass membrane protein</topology>
    </subcellularLocation>
</comment>
<evidence type="ECO:0000256" key="1">
    <source>
        <dbReference type="ARBA" id="ARBA00004651"/>
    </source>
</evidence>
<comment type="pathway">
    <text evidence="2 9">Cofactor biosynthesis; adenosylcobalamin biosynthesis.</text>
</comment>
<gene>
    <name evidence="9" type="primary">cobD</name>
    <name evidence="10" type="ORF">CR103_02285</name>
</gene>
<dbReference type="PANTHER" id="PTHR34308:SF1">
    <property type="entry name" value="COBALAMIN BIOSYNTHESIS PROTEIN CBIB"/>
    <property type="match status" value="1"/>
</dbReference>
<feature type="transmembrane region" description="Helical" evidence="9">
    <location>
        <begin position="154"/>
        <end position="176"/>
    </location>
</feature>
<feature type="transmembrane region" description="Helical" evidence="9">
    <location>
        <begin position="6"/>
        <end position="24"/>
    </location>
</feature>
<dbReference type="Pfam" id="PF03186">
    <property type="entry name" value="CobD_Cbib"/>
    <property type="match status" value="1"/>
</dbReference>
<dbReference type="OrthoDB" id="9811967at2"/>
<dbReference type="GO" id="GO:0048472">
    <property type="term" value="F:threonine-phosphate decarboxylase activity"/>
    <property type="evidence" value="ECO:0007669"/>
    <property type="project" value="InterPro"/>
</dbReference>
<dbReference type="GO" id="GO:0009236">
    <property type="term" value="P:cobalamin biosynthetic process"/>
    <property type="evidence" value="ECO:0007669"/>
    <property type="project" value="UniProtKB-UniRule"/>
</dbReference>
<evidence type="ECO:0000256" key="6">
    <source>
        <dbReference type="ARBA" id="ARBA00022692"/>
    </source>
</evidence>
<dbReference type="AlphaFoldDB" id="A0A2G8T5L6"/>
<evidence type="ECO:0000256" key="8">
    <source>
        <dbReference type="ARBA" id="ARBA00023136"/>
    </source>
</evidence>
<keyword evidence="7 9" id="KW-1133">Transmembrane helix</keyword>
<keyword evidence="5 9" id="KW-0169">Cobalamin biosynthesis</keyword>
<comment type="caution">
    <text evidence="9">Lacks conserved residue(s) required for the propagation of feature annotation.</text>
</comment>
<accession>A0A2G8T5L6</accession>
<comment type="function">
    <text evidence="9">Converts cobyric acid to cobinamide by the addition of aminopropanol on the F carboxylic group.</text>
</comment>
<dbReference type="UniPathway" id="UPA00148"/>
<protein>
    <recommendedName>
        <fullName evidence="9">Cobalamin biosynthesis protein CobD</fullName>
    </recommendedName>
</protein>
<dbReference type="Proteomes" id="UP000228593">
    <property type="component" value="Unassembled WGS sequence"/>
</dbReference>
<name>A0A2G8T5L6_9BURK</name>
<evidence type="ECO:0000313" key="10">
    <source>
        <dbReference type="EMBL" id="PIL41355.1"/>
    </source>
</evidence>
<feature type="transmembrane region" description="Helical" evidence="9">
    <location>
        <begin position="62"/>
        <end position="93"/>
    </location>
</feature>
<organism evidence="10 11">
    <name type="scientific">Massilia psychrophila</name>
    <dbReference type="NCBI Taxonomy" id="1603353"/>
    <lineage>
        <taxon>Bacteria</taxon>
        <taxon>Pseudomonadati</taxon>
        <taxon>Pseudomonadota</taxon>
        <taxon>Betaproteobacteria</taxon>
        <taxon>Burkholderiales</taxon>
        <taxon>Oxalobacteraceae</taxon>
        <taxon>Telluria group</taxon>
        <taxon>Massilia</taxon>
    </lineage>
</organism>
<reference evidence="10 11" key="1">
    <citation type="submission" date="2017-10" db="EMBL/GenBank/DDBJ databases">
        <title>Massilia psychrophilum sp. nov., a novel purple-pigmented bacterium isolated from Tianshan glacier, Xinjiang Municipality, China.</title>
        <authorList>
            <person name="Wang H."/>
        </authorList>
    </citation>
    <scope>NUCLEOTIDE SEQUENCE [LARGE SCALE GENOMIC DNA]</scope>
    <source>
        <strain evidence="10 11">JCM 30813</strain>
    </source>
</reference>
<comment type="similarity">
    <text evidence="3 9">Belongs to the CobD/CbiB family.</text>
</comment>
<dbReference type="HAMAP" id="MF_00024">
    <property type="entry name" value="CobD_CbiB"/>
    <property type="match status" value="1"/>
</dbReference>
<keyword evidence="11" id="KW-1185">Reference proteome</keyword>
<dbReference type="RefSeq" id="WP_099914397.1">
    <property type="nucleotide sequence ID" value="NZ_BMHS01000003.1"/>
</dbReference>
<evidence type="ECO:0000256" key="2">
    <source>
        <dbReference type="ARBA" id="ARBA00004953"/>
    </source>
</evidence>
<evidence type="ECO:0000256" key="5">
    <source>
        <dbReference type="ARBA" id="ARBA00022573"/>
    </source>
</evidence>
<keyword evidence="4 9" id="KW-1003">Cell membrane</keyword>
<sequence>MLAGLSWPAIALLMVAGVLLDLLLGEARRWHPLIGFGNLANLLERRLNRCHRARLSFWRGMLAWLLAVLPLVALSMAICSVLGWAAHVLLLYFCLGLRSLREHNLPIGVALAHGDLAQARMLTARIVSRDTAQASETDLAKASTESLLENGNDAVFGTLFWFLIGGGPGALLFRLANTLDAMWGYRTPRFDWFGCCAARIDDVLNVVPARLTALSYVLLATRWQDKRHAWRCWRSQAGSWSSPNAGPVMASGAGALGLQLGGAATYDGVLEQRATLGSGRSASGSDIARAWRLIARTTMLWLGCVGLAATIYFWSTHA</sequence>
<keyword evidence="6 9" id="KW-0812">Transmembrane</keyword>
<comment type="caution">
    <text evidence="10">The sequence shown here is derived from an EMBL/GenBank/DDBJ whole genome shotgun (WGS) entry which is preliminary data.</text>
</comment>
<proteinExistence type="inferred from homology"/>
<dbReference type="InterPro" id="IPR004485">
    <property type="entry name" value="Cobalamin_biosynth_CobD/CbiB"/>
</dbReference>
<evidence type="ECO:0000256" key="9">
    <source>
        <dbReference type="HAMAP-Rule" id="MF_00024"/>
    </source>
</evidence>
<dbReference type="GO" id="GO:0005886">
    <property type="term" value="C:plasma membrane"/>
    <property type="evidence" value="ECO:0007669"/>
    <property type="project" value="UniProtKB-SubCell"/>
</dbReference>
<dbReference type="PANTHER" id="PTHR34308">
    <property type="entry name" value="COBALAMIN BIOSYNTHESIS PROTEIN CBIB"/>
    <property type="match status" value="1"/>
</dbReference>
<dbReference type="GO" id="GO:0015420">
    <property type="term" value="F:ABC-type vitamin B12 transporter activity"/>
    <property type="evidence" value="ECO:0007669"/>
    <property type="project" value="UniProtKB-UniRule"/>
</dbReference>
<evidence type="ECO:0000256" key="3">
    <source>
        <dbReference type="ARBA" id="ARBA00006263"/>
    </source>
</evidence>
<keyword evidence="8 9" id="KW-0472">Membrane</keyword>
<dbReference type="NCBIfam" id="TIGR00380">
    <property type="entry name" value="cobal_cbiB"/>
    <property type="match status" value="1"/>
</dbReference>
<evidence type="ECO:0000256" key="4">
    <source>
        <dbReference type="ARBA" id="ARBA00022475"/>
    </source>
</evidence>
<dbReference type="EMBL" id="PDOB01000002">
    <property type="protein sequence ID" value="PIL41355.1"/>
    <property type="molecule type" value="Genomic_DNA"/>
</dbReference>
<evidence type="ECO:0000256" key="7">
    <source>
        <dbReference type="ARBA" id="ARBA00022989"/>
    </source>
</evidence>